<accession>A0A101MLQ1</accession>
<comment type="caution">
    <text evidence="1">The sequence shown here is derived from an EMBL/GenBank/DDBJ whole genome shotgun (WGS) entry which is preliminary data.</text>
</comment>
<evidence type="ECO:0000313" key="2">
    <source>
        <dbReference type="Proteomes" id="UP000055045"/>
    </source>
</evidence>
<protein>
    <submittedName>
        <fullName evidence="1">Uncharacterized protein</fullName>
    </submittedName>
</protein>
<dbReference type="Proteomes" id="UP000055045">
    <property type="component" value="Unassembled WGS sequence"/>
</dbReference>
<gene>
    <name evidence="1" type="ORF">ACN42_g4248</name>
</gene>
<proteinExistence type="predicted"/>
<evidence type="ECO:0000313" key="1">
    <source>
        <dbReference type="EMBL" id="KUM62852.1"/>
    </source>
</evidence>
<dbReference type="AlphaFoldDB" id="A0A101MLQ1"/>
<keyword evidence="2" id="KW-1185">Reference proteome</keyword>
<organism evidence="1 2">
    <name type="scientific">Penicillium freii</name>
    <dbReference type="NCBI Taxonomy" id="48697"/>
    <lineage>
        <taxon>Eukaryota</taxon>
        <taxon>Fungi</taxon>
        <taxon>Dikarya</taxon>
        <taxon>Ascomycota</taxon>
        <taxon>Pezizomycotina</taxon>
        <taxon>Eurotiomycetes</taxon>
        <taxon>Eurotiomycetidae</taxon>
        <taxon>Eurotiales</taxon>
        <taxon>Aspergillaceae</taxon>
        <taxon>Penicillium</taxon>
    </lineage>
</organism>
<name>A0A101MLQ1_PENFR</name>
<dbReference type="EMBL" id="LLXE01000089">
    <property type="protein sequence ID" value="KUM62852.1"/>
    <property type="molecule type" value="Genomic_DNA"/>
</dbReference>
<reference evidence="1 2" key="1">
    <citation type="submission" date="2015-10" db="EMBL/GenBank/DDBJ databases">
        <title>Genome sequencing of Penicillium freii.</title>
        <authorList>
            <person name="Nguyen H.D."/>
            <person name="Visagie C.M."/>
            <person name="Seifert K.A."/>
        </authorList>
    </citation>
    <scope>NUCLEOTIDE SEQUENCE [LARGE SCALE GENOMIC DNA]</scope>
    <source>
        <strain evidence="1 2">DAOM 242723</strain>
    </source>
</reference>
<sequence>MALRPRAFGSSSINHLTQSIMKYITQWVSILQAHLSCCTWRISPTRTFLFPTSYFSCRRFYEGRLSVIT</sequence>